<gene>
    <name evidence="1" type="ORF">ACFOGJ_08740</name>
</gene>
<organism evidence="1 2">
    <name type="scientific">Marinibaculum pumilum</name>
    <dbReference type="NCBI Taxonomy" id="1766165"/>
    <lineage>
        <taxon>Bacteria</taxon>
        <taxon>Pseudomonadati</taxon>
        <taxon>Pseudomonadota</taxon>
        <taxon>Alphaproteobacteria</taxon>
        <taxon>Rhodospirillales</taxon>
        <taxon>Rhodospirillaceae</taxon>
        <taxon>Marinibaculum</taxon>
    </lineage>
</organism>
<evidence type="ECO:0000313" key="2">
    <source>
        <dbReference type="Proteomes" id="UP001595528"/>
    </source>
</evidence>
<comment type="caution">
    <text evidence="1">The sequence shown here is derived from an EMBL/GenBank/DDBJ whole genome shotgun (WGS) entry which is preliminary data.</text>
</comment>
<accession>A0ABV7KYA0</accession>
<proteinExistence type="predicted"/>
<evidence type="ECO:0008006" key="3">
    <source>
        <dbReference type="Google" id="ProtNLM"/>
    </source>
</evidence>
<keyword evidence="2" id="KW-1185">Reference proteome</keyword>
<dbReference type="RefSeq" id="WP_379899479.1">
    <property type="nucleotide sequence ID" value="NZ_JBHRTR010000022.1"/>
</dbReference>
<sequence length="123" mass="13720">MADEQVRPTSAGFKNMTARELSMIYEATEASAEALTSVINQPRCTDRVEQVLWALSDALYDTRREAVAAARVLRPKTECDQWEQERMLLTEAVRYGDLPDVMAAFGTVLQRHMKQANGGRAAA</sequence>
<evidence type="ECO:0000313" key="1">
    <source>
        <dbReference type="EMBL" id="MFC3227313.1"/>
    </source>
</evidence>
<protein>
    <recommendedName>
        <fullName evidence="3">Chorismate mutase</fullName>
    </recommendedName>
</protein>
<name>A0ABV7KYA0_9PROT</name>
<reference evidence="2" key="1">
    <citation type="journal article" date="2019" name="Int. J. Syst. Evol. Microbiol.">
        <title>The Global Catalogue of Microorganisms (GCM) 10K type strain sequencing project: providing services to taxonomists for standard genome sequencing and annotation.</title>
        <authorList>
            <consortium name="The Broad Institute Genomics Platform"/>
            <consortium name="The Broad Institute Genome Sequencing Center for Infectious Disease"/>
            <person name="Wu L."/>
            <person name="Ma J."/>
        </authorList>
    </citation>
    <scope>NUCLEOTIDE SEQUENCE [LARGE SCALE GENOMIC DNA]</scope>
    <source>
        <strain evidence="2">KCTC 42964</strain>
    </source>
</reference>
<dbReference type="EMBL" id="JBHRTR010000022">
    <property type="protein sequence ID" value="MFC3227313.1"/>
    <property type="molecule type" value="Genomic_DNA"/>
</dbReference>
<dbReference type="Proteomes" id="UP001595528">
    <property type="component" value="Unassembled WGS sequence"/>
</dbReference>